<keyword evidence="3" id="KW-0949">S-adenosyl-L-methionine</keyword>
<feature type="domain" description="Rubisco LSMT substrate-binding" evidence="4">
    <location>
        <begin position="198"/>
        <end position="308"/>
    </location>
</feature>
<dbReference type="GO" id="GO:0032259">
    <property type="term" value="P:methylation"/>
    <property type="evidence" value="ECO:0007669"/>
    <property type="project" value="UniProtKB-KW"/>
</dbReference>
<gene>
    <name evidence="5" type="ORF">DEBURN_LOCUS3856</name>
</gene>
<dbReference type="OrthoDB" id="341421at2759"/>
<keyword evidence="6" id="KW-1185">Reference proteome</keyword>
<evidence type="ECO:0000313" key="6">
    <source>
        <dbReference type="Proteomes" id="UP000789706"/>
    </source>
</evidence>
<protein>
    <submittedName>
        <fullName evidence="5">5250_t:CDS:1</fullName>
    </submittedName>
</protein>
<dbReference type="PANTHER" id="PTHR13271:SF34">
    <property type="entry name" value="N-LYSINE METHYLTRANSFERASE SETD6"/>
    <property type="match status" value="1"/>
</dbReference>
<dbReference type="SUPFAM" id="SSF82199">
    <property type="entry name" value="SET domain"/>
    <property type="match status" value="1"/>
</dbReference>
<accession>A0A9N8ZEY9</accession>
<dbReference type="EMBL" id="CAJVPK010000259">
    <property type="protein sequence ID" value="CAG8484797.1"/>
    <property type="molecule type" value="Genomic_DNA"/>
</dbReference>
<dbReference type="InterPro" id="IPR050600">
    <property type="entry name" value="SETD3_SETD6_MTase"/>
</dbReference>
<keyword evidence="1" id="KW-0489">Methyltransferase</keyword>
<dbReference type="PANTHER" id="PTHR13271">
    <property type="entry name" value="UNCHARACTERIZED PUTATIVE METHYLTRANSFERASE"/>
    <property type="match status" value="1"/>
</dbReference>
<sequence length="336" mass="39407">MTDITFEITNKNFVEWFCSNGGILSSKIAFKDYSFENAGRGIVALEDIEEFNNLYKINQWFPLIICLMYESQSKDSLWKPYFDILPTEFNTPMFWNEDELEELIGTEKIGRDDTENSFNEYLLPFIQARLFREKGLSQMIATKKINKGEQIYNTYGDLCSSDLLRKYGFVDENNIHDIVEINGQFVVDNLSVEETNKKEKVELLLEEDILDDVFILDTSNNLPPDLIITVKVMMMNKVQFKVLKEMGKFPKPKMIPELKNPLIELLKKRLFEYRTSINSDEEILMNKNNISKKLKNAIMVRLSEKKILQNVIDFLVSWEPENVIDKKRSNKRIKVE</sequence>
<dbReference type="Gene3D" id="3.90.1410.10">
    <property type="entry name" value="set domain protein methyltransferase, domain 1"/>
    <property type="match status" value="2"/>
</dbReference>
<dbReference type="SUPFAM" id="SSF81822">
    <property type="entry name" value="RuBisCo LSMT C-terminal, substrate-binding domain"/>
    <property type="match status" value="1"/>
</dbReference>
<keyword evidence="2" id="KW-0808">Transferase</keyword>
<dbReference type="Pfam" id="PF09273">
    <property type="entry name" value="Rubis-subs-bind"/>
    <property type="match status" value="1"/>
</dbReference>
<evidence type="ECO:0000313" key="5">
    <source>
        <dbReference type="EMBL" id="CAG8484797.1"/>
    </source>
</evidence>
<comment type="caution">
    <text evidence="5">The sequence shown here is derived from an EMBL/GenBank/DDBJ whole genome shotgun (WGS) entry which is preliminary data.</text>
</comment>
<evidence type="ECO:0000256" key="3">
    <source>
        <dbReference type="ARBA" id="ARBA00022691"/>
    </source>
</evidence>
<evidence type="ECO:0000256" key="1">
    <source>
        <dbReference type="ARBA" id="ARBA00022603"/>
    </source>
</evidence>
<dbReference type="Gene3D" id="3.90.1420.10">
    <property type="entry name" value="Rubisco LSMT, substrate-binding domain"/>
    <property type="match status" value="1"/>
</dbReference>
<dbReference type="InterPro" id="IPR015353">
    <property type="entry name" value="Rubisco_LSMT_subst-bd"/>
</dbReference>
<reference evidence="5" key="1">
    <citation type="submission" date="2021-06" db="EMBL/GenBank/DDBJ databases">
        <authorList>
            <person name="Kallberg Y."/>
            <person name="Tangrot J."/>
            <person name="Rosling A."/>
        </authorList>
    </citation>
    <scope>NUCLEOTIDE SEQUENCE</scope>
    <source>
        <strain evidence="5">AZ414A</strain>
    </source>
</reference>
<dbReference type="InterPro" id="IPR036464">
    <property type="entry name" value="Rubisco_LSMT_subst-bd_sf"/>
</dbReference>
<dbReference type="AlphaFoldDB" id="A0A9N8ZEY9"/>
<dbReference type="GO" id="GO:0005634">
    <property type="term" value="C:nucleus"/>
    <property type="evidence" value="ECO:0007669"/>
    <property type="project" value="TreeGrafter"/>
</dbReference>
<dbReference type="InterPro" id="IPR046341">
    <property type="entry name" value="SET_dom_sf"/>
</dbReference>
<name>A0A9N8ZEY9_9GLOM</name>
<organism evidence="5 6">
    <name type="scientific">Diversispora eburnea</name>
    <dbReference type="NCBI Taxonomy" id="1213867"/>
    <lineage>
        <taxon>Eukaryota</taxon>
        <taxon>Fungi</taxon>
        <taxon>Fungi incertae sedis</taxon>
        <taxon>Mucoromycota</taxon>
        <taxon>Glomeromycotina</taxon>
        <taxon>Glomeromycetes</taxon>
        <taxon>Diversisporales</taxon>
        <taxon>Diversisporaceae</taxon>
        <taxon>Diversispora</taxon>
    </lineage>
</organism>
<evidence type="ECO:0000259" key="4">
    <source>
        <dbReference type="Pfam" id="PF09273"/>
    </source>
</evidence>
<evidence type="ECO:0000256" key="2">
    <source>
        <dbReference type="ARBA" id="ARBA00022679"/>
    </source>
</evidence>
<dbReference type="Proteomes" id="UP000789706">
    <property type="component" value="Unassembled WGS sequence"/>
</dbReference>
<dbReference type="GO" id="GO:0016279">
    <property type="term" value="F:protein-lysine N-methyltransferase activity"/>
    <property type="evidence" value="ECO:0007669"/>
    <property type="project" value="TreeGrafter"/>
</dbReference>
<proteinExistence type="predicted"/>